<proteinExistence type="predicted"/>
<evidence type="ECO:0000259" key="1">
    <source>
        <dbReference type="Pfam" id="PF00419"/>
    </source>
</evidence>
<accession>A0ABX4GGR6</accession>
<gene>
    <name evidence="2" type="ORF">CJF38_20425</name>
</gene>
<dbReference type="Gene3D" id="2.60.40.1090">
    <property type="entry name" value="Fimbrial-type adhesion domain"/>
    <property type="match status" value="2"/>
</dbReference>
<organism evidence="2 3">
    <name type="scientific">Pseudomonas lundensis</name>
    <dbReference type="NCBI Taxonomy" id="86185"/>
    <lineage>
        <taxon>Bacteria</taxon>
        <taxon>Pseudomonadati</taxon>
        <taxon>Pseudomonadota</taxon>
        <taxon>Gammaproteobacteria</taxon>
        <taxon>Pseudomonadales</taxon>
        <taxon>Pseudomonadaceae</taxon>
        <taxon>Pseudomonas</taxon>
    </lineage>
</organism>
<dbReference type="Pfam" id="PF00419">
    <property type="entry name" value="Fimbrial"/>
    <property type="match status" value="1"/>
</dbReference>
<keyword evidence="3" id="KW-1185">Reference proteome</keyword>
<dbReference type="SUPFAM" id="SSF49401">
    <property type="entry name" value="Bacterial adhesins"/>
    <property type="match status" value="1"/>
</dbReference>
<dbReference type="InterPro" id="IPR000259">
    <property type="entry name" value="Adhesion_dom_fimbrial"/>
</dbReference>
<dbReference type="InterPro" id="IPR008966">
    <property type="entry name" value="Adhesion_dom_sf"/>
</dbReference>
<feature type="domain" description="Fimbrial-type adhesion" evidence="1">
    <location>
        <begin position="227"/>
        <end position="355"/>
    </location>
</feature>
<dbReference type="Proteomes" id="UP000216897">
    <property type="component" value="Unassembled WGS sequence"/>
</dbReference>
<evidence type="ECO:0000313" key="3">
    <source>
        <dbReference type="Proteomes" id="UP000216897"/>
    </source>
</evidence>
<comment type="caution">
    <text evidence="2">The sequence shown here is derived from an EMBL/GenBank/DDBJ whole genome shotgun (WGS) entry which is preliminary data.</text>
</comment>
<protein>
    <recommendedName>
        <fullName evidence="1">Fimbrial-type adhesion domain-containing protein</fullName>
    </recommendedName>
</protein>
<evidence type="ECO:0000313" key="2">
    <source>
        <dbReference type="EMBL" id="OZY53083.1"/>
    </source>
</evidence>
<sequence>MLSKKGAYQGQTYIAAHNLDGVFHAVFTIYLQRFTLGERPAGATMKYIIGVCLTFFMQTLLASDCRVDGGRWIWIPTHKVVDVRVPVKITPGSRRILLDGYTLECIFSYDSGLPASARDYWHTTLNGVEPGPKLMGHTLGLNIHNVDYDAPVRPGIHIATMYNNHVPANMRTYMYILNRGDPSNPINIRYNDLIGTILLRQTNNTGKPPVPVVRINLIANNSLIIEPSTCTINGNRAIDVNFNQVDPAAIGESSASTSVTRVVRLNYSCPNPGITMPITITFKGASSAFNSGLLHMSNPNLATGLLRGGVQIGPNQAFRTNLYNSSGADDVTFALVRKSATTLATGSFTGSATLVMGLP</sequence>
<dbReference type="EMBL" id="NQKG01000027">
    <property type="protein sequence ID" value="OZY53083.1"/>
    <property type="molecule type" value="Genomic_DNA"/>
</dbReference>
<name>A0ABX4GGR6_9PSED</name>
<dbReference type="RefSeq" id="WP_082149829.1">
    <property type="nucleotide sequence ID" value="NZ_NQKE01000026.1"/>
</dbReference>
<reference evidence="2 3" key="1">
    <citation type="submission" date="2017-08" db="EMBL/GenBank/DDBJ databases">
        <title>Genomic and metabolic characterisation of spoilage-associated Pseudomonas species.</title>
        <authorList>
            <person name="Stanborough T."/>
            <person name="Fegan N."/>
            <person name="Powell S.M."/>
            <person name="Singh T."/>
            <person name="Tamplin M.L."/>
            <person name="Chandry P.S."/>
        </authorList>
    </citation>
    <scope>NUCLEOTIDE SEQUENCE [LARGE SCALE GENOMIC DNA]</scope>
    <source>
        <strain evidence="2 3">L1814</strain>
    </source>
</reference>
<dbReference type="InterPro" id="IPR036937">
    <property type="entry name" value="Adhesion_dom_fimbrial_sf"/>
</dbReference>